<feature type="compositionally biased region" description="Low complexity" evidence="1">
    <location>
        <begin position="44"/>
        <end position="53"/>
    </location>
</feature>
<dbReference type="InterPro" id="IPR008160">
    <property type="entry name" value="Collagen"/>
</dbReference>
<evidence type="ECO:0000313" key="2">
    <source>
        <dbReference type="EMBL" id="RXZ34848.1"/>
    </source>
</evidence>
<organism evidence="2 3">
    <name type="scientific">Sphingomonas desiccabilis</name>
    <dbReference type="NCBI Taxonomy" id="429134"/>
    <lineage>
        <taxon>Bacteria</taxon>
        <taxon>Pseudomonadati</taxon>
        <taxon>Pseudomonadota</taxon>
        <taxon>Alphaproteobacteria</taxon>
        <taxon>Sphingomonadales</taxon>
        <taxon>Sphingomonadaceae</taxon>
        <taxon>Sphingomonas</taxon>
    </lineage>
</organism>
<dbReference type="Pfam" id="PF01391">
    <property type="entry name" value="Collagen"/>
    <property type="match status" value="1"/>
</dbReference>
<dbReference type="RefSeq" id="WP_129340630.1">
    <property type="nucleotide sequence ID" value="NZ_JACIDD010000001.1"/>
</dbReference>
<evidence type="ECO:0000313" key="3">
    <source>
        <dbReference type="Proteomes" id="UP000292347"/>
    </source>
</evidence>
<dbReference type="AlphaFoldDB" id="A0A4Q2IZD6"/>
<dbReference type="EMBL" id="SDPT01000001">
    <property type="protein sequence ID" value="RXZ34848.1"/>
    <property type="molecule type" value="Genomic_DNA"/>
</dbReference>
<protein>
    <submittedName>
        <fullName evidence="2">Collagen-like protein</fullName>
    </submittedName>
</protein>
<accession>A0A4Q2IZD6</accession>
<keyword evidence="2" id="KW-0176">Collagen</keyword>
<comment type="caution">
    <text evidence="2">The sequence shown here is derived from an EMBL/GenBank/DDBJ whole genome shotgun (WGS) entry which is preliminary data.</text>
</comment>
<proteinExistence type="predicted"/>
<keyword evidence="3" id="KW-1185">Reference proteome</keyword>
<reference evidence="2 3" key="1">
    <citation type="submission" date="2019-01" db="EMBL/GenBank/DDBJ databases">
        <title>Sphingomonas mucosissima sp. nov. and Sphingomonas desiccabilis sp. nov., from biological soil crusts in the Colorado Plateau, USA.</title>
        <authorList>
            <person name="Zhu D."/>
        </authorList>
    </citation>
    <scope>NUCLEOTIDE SEQUENCE [LARGE SCALE GENOMIC DNA]</scope>
    <source>
        <strain evidence="2 3">CP1D</strain>
    </source>
</reference>
<feature type="compositionally biased region" description="Basic and acidic residues" evidence="1">
    <location>
        <begin position="18"/>
        <end position="29"/>
    </location>
</feature>
<sequence length="178" mass="18025">MADFPAASFYGQGQNDLRGPKGDKGDKGDQGPPGPRGEQGIQGLTGPAGTDGTDGIDGTDGRAGKDSQYRYGAFAVAGIQAAEILMDHPVIEGHVLGADFAGSAASCGIPPNDMWLATVSKNDEPIGTLTITPMGACTLGTLGHLPVTVSAGDVISVVAPDEPDMAIGRVRFTFAGQL</sequence>
<evidence type="ECO:0000256" key="1">
    <source>
        <dbReference type="SAM" id="MobiDB-lite"/>
    </source>
</evidence>
<dbReference type="OrthoDB" id="4070249at1224"/>
<gene>
    <name evidence="2" type="ORF">EO081_04090</name>
</gene>
<dbReference type="Proteomes" id="UP000292347">
    <property type="component" value="Unassembled WGS sequence"/>
</dbReference>
<name>A0A4Q2IZD6_9SPHN</name>
<feature type="region of interest" description="Disordered" evidence="1">
    <location>
        <begin position="1"/>
        <end position="63"/>
    </location>
</feature>